<protein>
    <submittedName>
        <fullName evidence="1">Uncharacterized protein</fullName>
    </submittedName>
</protein>
<gene>
    <name evidence="1" type="ORF">PCL_01753</name>
</gene>
<organism evidence="1 2">
    <name type="scientific">Purpureocillium lilacinum</name>
    <name type="common">Paecilomyces lilacinus</name>
    <dbReference type="NCBI Taxonomy" id="33203"/>
    <lineage>
        <taxon>Eukaryota</taxon>
        <taxon>Fungi</taxon>
        <taxon>Dikarya</taxon>
        <taxon>Ascomycota</taxon>
        <taxon>Pezizomycotina</taxon>
        <taxon>Sordariomycetes</taxon>
        <taxon>Hypocreomycetidae</taxon>
        <taxon>Hypocreales</taxon>
        <taxon>Ophiocordycipitaceae</taxon>
        <taxon>Purpureocillium</taxon>
    </lineage>
</organism>
<accession>A0A2U3E2G0</accession>
<proteinExistence type="predicted"/>
<dbReference type="EMBL" id="LCWV01000014">
    <property type="protein sequence ID" value="PWI68664.1"/>
    <property type="molecule type" value="Genomic_DNA"/>
</dbReference>
<sequence>MLVDIKFAYAAAAALASLCSPAFALRTHHGRARAPLLLATWPWVHVLVGHQANWLFLAKPRNATSSFNSA</sequence>
<name>A0A2U3E2G0_PURLI</name>
<dbReference type="AlphaFoldDB" id="A0A2U3E2G0"/>
<evidence type="ECO:0000313" key="1">
    <source>
        <dbReference type="EMBL" id="PWI68664.1"/>
    </source>
</evidence>
<evidence type="ECO:0000313" key="2">
    <source>
        <dbReference type="Proteomes" id="UP000245956"/>
    </source>
</evidence>
<reference evidence="1 2" key="1">
    <citation type="journal article" date="2016" name="Front. Microbiol.">
        <title>Genome and transcriptome sequences reveal the specific parasitism of the nematophagous Purpureocillium lilacinum 36-1.</title>
        <authorList>
            <person name="Xie J."/>
            <person name="Li S."/>
            <person name="Mo C."/>
            <person name="Xiao X."/>
            <person name="Peng D."/>
            <person name="Wang G."/>
            <person name="Xiao Y."/>
        </authorList>
    </citation>
    <scope>NUCLEOTIDE SEQUENCE [LARGE SCALE GENOMIC DNA]</scope>
    <source>
        <strain evidence="1 2">36-1</strain>
    </source>
</reference>
<dbReference type="Proteomes" id="UP000245956">
    <property type="component" value="Unassembled WGS sequence"/>
</dbReference>
<comment type="caution">
    <text evidence="1">The sequence shown here is derived from an EMBL/GenBank/DDBJ whole genome shotgun (WGS) entry which is preliminary data.</text>
</comment>